<reference evidence="1 2" key="1">
    <citation type="submission" date="2012-06" db="EMBL/GenBank/DDBJ databases">
        <title>Draft genome sequence of Lactobacillus gigeriorum CRBIP 24.85T, isolated from chicken crop.</title>
        <authorList>
            <person name="Cousin S."/>
            <person name="Ma L."/>
            <person name="Creno S."/>
            <person name="Clermont D."/>
            <person name="Loux V."/>
            <person name="Bizet C."/>
            <person name="Bouchier C."/>
        </authorList>
    </citation>
    <scope>NUCLEOTIDE SEQUENCE [LARGE SCALE GENOMIC DNA]</scope>
    <source>
        <strain evidence="2">CRBIP 24.85T</strain>
    </source>
</reference>
<sequence length="45" mass="5393">MDKFLETNYSDEKLKQELNNASSKFFFLQVGNDPQIDYLLEKNYN</sequence>
<evidence type="ECO:0000313" key="1">
    <source>
        <dbReference type="EMBL" id="CCI86364.1"/>
    </source>
</evidence>
<organism evidence="1 2">
    <name type="scientific">Lactobacillus gigeriorum DSM 23908 = CRBIP 24.85</name>
    <dbReference type="NCBI Taxonomy" id="1423751"/>
    <lineage>
        <taxon>Bacteria</taxon>
        <taxon>Bacillati</taxon>
        <taxon>Bacillota</taxon>
        <taxon>Bacilli</taxon>
        <taxon>Lactobacillales</taxon>
        <taxon>Lactobacillaceae</taxon>
        <taxon>Lactobacillus</taxon>
    </lineage>
</organism>
<dbReference type="Proteomes" id="UP000009326">
    <property type="component" value="Unassembled WGS sequence"/>
</dbReference>
<name>I7KMX7_9LACO</name>
<gene>
    <name evidence="1" type="ORF">BN52_06795</name>
</gene>
<dbReference type="AlphaFoldDB" id="I7KMX7"/>
<comment type="caution">
    <text evidence="1">The sequence shown here is derived from an EMBL/GenBank/DDBJ whole genome shotgun (WGS) entry which is preliminary data.</text>
</comment>
<protein>
    <submittedName>
        <fullName evidence="1">Uncharacterized protein</fullName>
    </submittedName>
</protein>
<dbReference type="EMBL" id="CAKC01000014">
    <property type="protein sequence ID" value="CCI86364.1"/>
    <property type="molecule type" value="Genomic_DNA"/>
</dbReference>
<accession>I7KMX7</accession>
<proteinExistence type="predicted"/>
<evidence type="ECO:0000313" key="2">
    <source>
        <dbReference type="Proteomes" id="UP000009326"/>
    </source>
</evidence>